<dbReference type="EMBL" id="WEKV01000018">
    <property type="protein sequence ID" value="KAB7782876.1"/>
    <property type="molecule type" value="Genomic_DNA"/>
</dbReference>
<feature type="compositionally biased region" description="Low complexity" evidence="1">
    <location>
        <begin position="316"/>
        <end position="325"/>
    </location>
</feature>
<feature type="region of interest" description="Disordered" evidence="1">
    <location>
        <begin position="310"/>
        <end position="331"/>
    </location>
</feature>
<gene>
    <name evidence="2" type="ORF">F8B43_4170</name>
</gene>
<reference evidence="2 3" key="1">
    <citation type="submission" date="2019-10" db="EMBL/GenBank/DDBJ databases">
        <title>Draft Genome Sequence of the Caffeine Degrading Methylotroph Methylorubrum populi PINKEL.</title>
        <authorList>
            <person name="Dawson S.C."/>
            <person name="Zhang X."/>
            <person name="Wright M.E."/>
            <person name="Sharma G."/>
            <person name="Langner J.T."/>
            <person name="Ditty J.L."/>
            <person name="Subuyuj G.A."/>
        </authorList>
    </citation>
    <scope>NUCLEOTIDE SEQUENCE [LARGE SCALE GENOMIC DNA]</scope>
    <source>
        <strain evidence="2 3">Pinkel</strain>
    </source>
</reference>
<accession>A0A833MX74</accession>
<evidence type="ECO:0000256" key="1">
    <source>
        <dbReference type="SAM" id="MobiDB-lite"/>
    </source>
</evidence>
<evidence type="ECO:0000313" key="2">
    <source>
        <dbReference type="EMBL" id="KAB7782876.1"/>
    </source>
</evidence>
<protein>
    <submittedName>
        <fullName evidence="2">Uncharacterized protein</fullName>
    </submittedName>
</protein>
<sequence length="429" mass="44942">MPTDTSIYGQIRQPEPFENRLLAAAQAGRQETALATDRFLLEQRRVDAAHQAVGSLAANPNATVDDAQRTLGDLVAFGVIPEDRAVRFAEQIEGYRGDQAGFRNYLNTHLGTLQEARTNFTAAHGVPDTQDLGDNMLTRSVSPTMGVRPLAVSPKTLTPQEKATRVPTFQNGQPGNVPLSDVSTRYGLGKPMTPGGPQAGGNAGTMAPAGFNPTAPGLGQTRVAEGGADQFVRDLQAAASSGGELMNLQSALGNLQSLGAEGTGPGTAGRKRIASFLNSAGLGRLPGVDPKKIEDLDEATAYLNSAAKAGTLNPVPGQAPGAGAPTTPDIGEISQPAAINLVRAEIGRKRLQQAQARSYSAGDNGAGYAQHAATFAGEQDPRAYSFDLRTPAEQQKLRDSLGPKDGPAYKKFVRSLRTIHDLGLFNGGR</sequence>
<dbReference type="AlphaFoldDB" id="A0A833MX74"/>
<organism evidence="2 3">
    <name type="scientific">Methylorubrum populi</name>
    <dbReference type="NCBI Taxonomy" id="223967"/>
    <lineage>
        <taxon>Bacteria</taxon>
        <taxon>Pseudomonadati</taxon>
        <taxon>Pseudomonadota</taxon>
        <taxon>Alphaproteobacteria</taxon>
        <taxon>Hyphomicrobiales</taxon>
        <taxon>Methylobacteriaceae</taxon>
        <taxon>Methylorubrum</taxon>
    </lineage>
</organism>
<comment type="caution">
    <text evidence="2">The sequence shown here is derived from an EMBL/GenBank/DDBJ whole genome shotgun (WGS) entry which is preliminary data.</text>
</comment>
<dbReference type="Proteomes" id="UP000469949">
    <property type="component" value="Unassembled WGS sequence"/>
</dbReference>
<proteinExistence type="predicted"/>
<dbReference type="RefSeq" id="WP_152278231.1">
    <property type="nucleotide sequence ID" value="NZ_WEKV01000018.1"/>
</dbReference>
<evidence type="ECO:0000313" key="3">
    <source>
        <dbReference type="Proteomes" id="UP000469949"/>
    </source>
</evidence>
<name>A0A833MX74_9HYPH</name>